<sequence>MKISIKKVNTKEEINQCLHIRFKVFVQGQSVPLEEDQDGRDFLESEHFLLRIHQEPVGTARIRYLADTAKIERVAILNSYQGTGLGKRLMETILDYLKREKKVAYAKLGAQTHAIPFYEKLGFIICSEEYLDAGISHKDMKISL</sequence>
<dbReference type="PATRIC" id="fig|45056.6.peg.2172"/>
<organism evidence="2 4">
    <name type="scientific">Legionella adelaidensis</name>
    <dbReference type="NCBI Taxonomy" id="45056"/>
    <lineage>
        <taxon>Bacteria</taxon>
        <taxon>Pseudomonadati</taxon>
        <taxon>Pseudomonadota</taxon>
        <taxon>Gammaproteobacteria</taxon>
        <taxon>Legionellales</taxon>
        <taxon>Legionellaceae</taxon>
        <taxon>Legionella</taxon>
    </lineage>
</organism>
<keyword evidence="4" id="KW-1185">Reference proteome</keyword>
<keyword evidence="2" id="KW-0808">Transferase</keyword>
<protein>
    <submittedName>
        <fullName evidence="2">GNAT family acetyltransferase</fullName>
    </submittedName>
</protein>
<dbReference type="InterPro" id="IPR000182">
    <property type="entry name" value="GNAT_dom"/>
</dbReference>
<evidence type="ECO:0000313" key="5">
    <source>
        <dbReference type="Proteomes" id="UP000281170"/>
    </source>
</evidence>
<evidence type="ECO:0000313" key="2">
    <source>
        <dbReference type="EMBL" id="KTC64806.1"/>
    </source>
</evidence>
<dbReference type="STRING" id="45056.Lade_2100"/>
<evidence type="ECO:0000313" key="4">
    <source>
        <dbReference type="Proteomes" id="UP000054859"/>
    </source>
</evidence>
<dbReference type="RefSeq" id="WP_058463149.1">
    <property type="nucleotide sequence ID" value="NZ_CAAAHS010000001.1"/>
</dbReference>
<dbReference type="PANTHER" id="PTHR13355">
    <property type="entry name" value="GLUCOSAMINE 6-PHOSPHATE N-ACETYLTRANSFERASE"/>
    <property type="match status" value="1"/>
</dbReference>
<geneLocation type="plasmid" evidence="3 5">
    <name>26</name>
</geneLocation>
<reference evidence="3 5" key="2">
    <citation type="submission" date="2018-12" db="EMBL/GenBank/DDBJ databases">
        <authorList>
            <consortium name="Pathogen Informatics"/>
        </authorList>
    </citation>
    <scope>NUCLEOTIDE SEQUENCE [LARGE SCALE GENOMIC DNA]</scope>
    <source>
        <strain evidence="3 5">NCTC12735</strain>
        <plasmid evidence="5">26</plasmid>
    </source>
</reference>
<feature type="domain" description="N-acetyltransferase" evidence="1">
    <location>
        <begin position="3"/>
        <end position="144"/>
    </location>
</feature>
<accession>A0A0W0R151</accession>
<dbReference type="KEGG" id="ladl:NCTC12735_01852"/>
<reference evidence="2 4" key="1">
    <citation type="submission" date="2015-11" db="EMBL/GenBank/DDBJ databases">
        <title>Identification of large and diverse effector repertoires of 38 Legionella species.</title>
        <authorList>
            <person name="Burstein D."/>
            <person name="Amaro F."/>
            <person name="Zusman T."/>
            <person name="Lifshitz Z."/>
            <person name="Cohen O."/>
            <person name="Gilbert J.A."/>
            <person name="Pupko T."/>
            <person name="Shuman H.A."/>
            <person name="Segal G."/>
        </authorList>
    </citation>
    <scope>NUCLEOTIDE SEQUENCE [LARGE SCALE GENOMIC DNA]</scope>
    <source>
        <strain evidence="2 4">1762-AUS-E</strain>
    </source>
</reference>
<name>A0A0W0R151_9GAMM</name>
<dbReference type="GO" id="GO:0004343">
    <property type="term" value="F:glucosamine 6-phosphate N-acetyltransferase activity"/>
    <property type="evidence" value="ECO:0007669"/>
    <property type="project" value="TreeGrafter"/>
</dbReference>
<keyword evidence="3" id="KW-0614">Plasmid</keyword>
<dbReference type="AlphaFoldDB" id="A0A0W0R151"/>
<gene>
    <name evidence="2" type="ORF">Lade_2100</name>
    <name evidence="3" type="ORF">NCTC12735_01852</name>
</gene>
<dbReference type="CDD" id="cd04301">
    <property type="entry name" value="NAT_SF"/>
    <property type="match status" value="1"/>
</dbReference>
<dbReference type="InterPro" id="IPR016181">
    <property type="entry name" value="Acyl_CoA_acyltransferase"/>
</dbReference>
<dbReference type="Gene3D" id="3.40.630.30">
    <property type="match status" value="1"/>
</dbReference>
<dbReference type="Proteomes" id="UP000054859">
    <property type="component" value="Unassembled WGS sequence"/>
</dbReference>
<dbReference type="InterPro" id="IPR039143">
    <property type="entry name" value="GNPNAT1-like"/>
</dbReference>
<evidence type="ECO:0000259" key="1">
    <source>
        <dbReference type="PROSITE" id="PS51186"/>
    </source>
</evidence>
<dbReference type="PANTHER" id="PTHR13355:SF11">
    <property type="entry name" value="GLUCOSAMINE 6-PHOSPHATE N-ACETYLTRANSFERASE"/>
    <property type="match status" value="1"/>
</dbReference>
<dbReference type="PROSITE" id="PS51186">
    <property type="entry name" value="GNAT"/>
    <property type="match status" value="1"/>
</dbReference>
<dbReference type="OrthoDB" id="9796171at2"/>
<dbReference type="SUPFAM" id="SSF55729">
    <property type="entry name" value="Acyl-CoA N-acyltransferases (Nat)"/>
    <property type="match status" value="1"/>
</dbReference>
<dbReference type="Proteomes" id="UP000281170">
    <property type="component" value="Plasmid 26"/>
</dbReference>
<dbReference type="EMBL" id="LNKA01000019">
    <property type="protein sequence ID" value="KTC64806.1"/>
    <property type="molecule type" value="Genomic_DNA"/>
</dbReference>
<evidence type="ECO:0000313" key="3">
    <source>
        <dbReference type="EMBL" id="VEH86204.1"/>
    </source>
</evidence>
<proteinExistence type="predicted"/>
<dbReference type="EMBL" id="LR134435">
    <property type="protein sequence ID" value="VEH86204.1"/>
    <property type="molecule type" value="Genomic_DNA"/>
</dbReference>
<dbReference type="Pfam" id="PF13673">
    <property type="entry name" value="Acetyltransf_10"/>
    <property type="match status" value="1"/>
</dbReference>